<dbReference type="GO" id="GO:0004826">
    <property type="term" value="F:phenylalanine-tRNA ligase activity"/>
    <property type="evidence" value="ECO:0007669"/>
    <property type="project" value="UniProtKB-EC"/>
</dbReference>
<dbReference type="SMART" id="SM00896">
    <property type="entry name" value="FDX-ACB"/>
    <property type="match status" value="1"/>
</dbReference>
<dbReference type="GO" id="GO:0005524">
    <property type="term" value="F:ATP binding"/>
    <property type="evidence" value="ECO:0007669"/>
    <property type="project" value="UniProtKB-KW"/>
</dbReference>
<dbReference type="GeneID" id="29999787"/>
<reference evidence="12" key="1">
    <citation type="submission" date="2016-10" db="EMBL/GenBank/DDBJ databases">
        <title>Chloroplast genomes as a tool to resolve red algal phylogenies: a case study in the Nemaliales.</title>
        <authorList>
            <person name="Costa J.F."/>
            <person name="Lin S.M."/>
            <person name="Macaya E.C."/>
            <person name="Fernandez-Garcia C."/>
            <person name="Verbruggen H."/>
        </authorList>
    </citation>
    <scope>NUCLEOTIDE SEQUENCE</scope>
    <source>
        <strain evidence="12">J.0154</strain>
    </source>
</reference>
<dbReference type="GO" id="GO:0000287">
    <property type="term" value="F:magnesium ion binding"/>
    <property type="evidence" value="ECO:0007669"/>
    <property type="project" value="InterPro"/>
</dbReference>
<dbReference type="GO" id="GO:0003723">
    <property type="term" value="F:RNA binding"/>
    <property type="evidence" value="ECO:0007669"/>
    <property type="project" value="InterPro"/>
</dbReference>
<keyword evidence="12" id="KW-0150">Chloroplast</keyword>
<dbReference type="SUPFAM" id="SSF54991">
    <property type="entry name" value="Anticodon-binding domain of PheRS"/>
    <property type="match status" value="1"/>
</dbReference>
<dbReference type="PANTHER" id="PTHR10947">
    <property type="entry name" value="PHENYLALANYL-TRNA SYNTHETASE BETA CHAIN AND LEUCINE-RICH REPEAT-CONTAINING PROTEIN 47"/>
    <property type="match status" value="1"/>
</dbReference>
<keyword evidence="7" id="KW-0460">Magnesium</keyword>
<dbReference type="InterPro" id="IPR005121">
    <property type="entry name" value="Fdx_antiC-bd"/>
</dbReference>
<evidence type="ECO:0000256" key="9">
    <source>
        <dbReference type="ARBA" id="ARBA00023146"/>
    </source>
</evidence>
<dbReference type="Gene3D" id="3.30.930.10">
    <property type="entry name" value="Bira Bifunctional Protein, Domain 2"/>
    <property type="match status" value="1"/>
</dbReference>
<dbReference type="SUPFAM" id="SSF46955">
    <property type="entry name" value="Putative DNA-binding domain"/>
    <property type="match status" value="2"/>
</dbReference>
<protein>
    <recommendedName>
        <fullName evidence="2">phenylalanine--tRNA ligase</fullName>
        <ecNumber evidence="2">6.1.1.20</ecNumber>
    </recommendedName>
</protein>
<dbReference type="InterPro" id="IPR005147">
    <property type="entry name" value="tRNA_synthase_B5-dom"/>
</dbReference>
<dbReference type="Pfam" id="PF03484">
    <property type="entry name" value="B5"/>
    <property type="match status" value="1"/>
</dbReference>
<evidence type="ECO:0000256" key="3">
    <source>
        <dbReference type="ARBA" id="ARBA00022598"/>
    </source>
</evidence>
<dbReference type="EC" id="6.1.1.20" evidence="2"/>
<dbReference type="PANTHER" id="PTHR10947:SF0">
    <property type="entry name" value="PHENYLALANINE--TRNA LIGASE BETA SUBUNIT"/>
    <property type="match status" value="1"/>
</dbReference>
<evidence type="ECO:0000256" key="7">
    <source>
        <dbReference type="ARBA" id="ARBA00022842"/>
    </source>
</evidence>
<dbReference type="SMART" id="SM00874">
    <property type="entry name" value="B5"/>
    <property type="match status" value="1"/>
</dbReference>
<dbReference type="Pfam" id="PF17759">
    <property type="entry name" value="tRNA_synthFbeta"/>
    <property type="match status" value="1"/>
</dbReference>
<dbReference type="GO" id="GO:0009328">
    <property type="term" value="C:phenylalanine-tRNA ligase complex"/>
    <property type="evidence" value="ECO:0007669"/>
    <property type="project" value="TreeGrafter"/>
</dbReference>
<dbReference type="InterPro" id="IPR041616">
    <property type="entry name" value="PheRS_beta_core"/>
</dbReference>
<geneLocation type="chloroplast" evidence="12"/>
<evidence type="ECO:0000256" key="2">
    <source>
        <dbReference type="ARBA" id="ARBA00012814"/>
    </source>
</evidence>
<dbReference type="PROSITE" id="PS51483">
    <property type="entry name" value="B5"/>
    <property type="match status" value="1"/>
</dbReference>
<dbReference type="Gene3D" id="3.30.70.380">
    <property type="entry name" value="Ferrodoxin-fold anticodon-binding domain"/>
    <property type="match status" value="1"/>
</dbReference>
<keyword evidence="4" id="KW-0479">Metal-binding</keyword>
<evidence type="ECO:0000259" key="11">
    <source>
        <dbReference type="PROSITE" id="PS51483"/>
    </source>
</evidence>
<feature type="domain" description="FDX-ACB" evidence="10">
    <location>
        <begin position="572"/>
        <end position="658"/>
    </location>
</feature>
<dbReference type="InterPro" id="IPR009061">
    <property type="entry name" value="DNA-bd_dom_put_sf"/>
</dbReference>
<dbReference type="Pfam" id="PF03147">
    <property type="entry name" value="FDX-ACB"/>
    <property type="match status" value="1"/>
</dbReference>
<dbReference type="GO" id="GO:0006432">
    <property type="term" value="P:phenylalanyl-tRNA aminoacylation"/>
    <property type="evidence" value="ECO:0007669"/>
    <property type="project" value="InterPro"/>
</dbReference>
<feature type="domain" description="B5" evidence="11">
    <location>
        <begin position="259"/>
        <end position="346"/>
    </location>
</feature>
<keyword evidence="8" id="KW-0648">Protein biosynthesis</keyword>
<keyword evidence="12" id="KW-0934">Plastid</keyword>
<proteinExistence type="predicted"/>
<keyword evidence="9" id="KW-0030">Aminoacyl-tRNA synthetase</keyword>
<gene>
    <name evidence="12" type="primary">syfB</name>
    <name evidence="12" type="ORF">J0154_228</name>
</gene>
<keyword evidence="3 12" id="KW-0436">Ligase</keyword>
<evidence type="ECO:0000256" key="6">
    <source>
        <dbReference type="ARBA" id="ARBA00022840"/>
    </source>
</evidence>
<keyword evidence="5" id="KW-0547">Nucleotide-binding</keyword>
<evidence type="ECO:0000256" key="1">
    <source>
        <dbReference type="ARBA" id="ARBA00001946"/>
    </source>
</evidence>
<dbReference type="PROSITE" id="PS51447">
    <property type="entry name" value="FDX_ACB"/>
    <property type="match status" value="1"/>
</dbReference>
<evidence type="ECO:0000256" key="8">
    <source>
        <dbReference type="ARBA" id="ARBA00022917"/>
    </source>
</evidence>
<dbReference type="Pfam" id="PF03483">
    <property type="entry name" value="B3_4"/>
    <property type="match status" value="1"/>
</dbReference>
<evidence type="ECO:0000313" key="12">
    <source>
        <dbReference type="EMBL" id="SCW23278.1"/>
    </source>
</evidence>
<evidence type="ECO:0000256" key="4">
    <source>
        <dbReference type="ARBA" id="ARBA00022723"/>
    </source>
</evidence>
<organism evidence="12">
    <name type="scientific">Neoizziella asiatica</name>
    <dbReference type="NCBI Taxonomy" id="1077397"/>
    <lineage>
        <taxon>Eukaryota</taxon>
        <taxon>Rhodophyta</taxon>
        <taxon>Florideophyceae</taxon>
        <taxon>Nemaliophycidae</taxon>
        <taxon>Nemaliales</taxon>
        <taxon>Liagoraceae</taxon>
        <taxon>Neoizziella</taxon>
    </lineage>
</organism>
<dbReference type="InterPro" id="IPR045060">
    <property type="entry name" value="Phe-tRNA-ligase_IIc_bsu"/>
</dbReference>
<reference evidence="12" key="2">
    <citation type="submission" date="2016-10" db="EMBL/GenBank/DDBJ databases">
        <authorList>
            <person name="de Groot N.N."/>
        </authorList>
    </citation>
    <scope>NUCLEOTIDE SEQUENCE</scope>
    <source>
        <strain evidence="12">J.0154</strain>
    </source>
</reference>
<keyword evidence="6" id="KW-0067">ATP-binding</keyword>
<evidence type="ECO:0000259" key="10">
    <source>
        <dbReference type="PROSITE" id="PS51447"/>
    </source>
</evidence>
<sequence length="658" mass="76330">MNISWHWLGELIDINDITPEQLSEHLTLAGFELENINYNVDNDTLLQISCTANRADTTYVIGILQEIASILQRTLDLSKTQINIPVFKQSINTNVSYQEKYITSIIHDVQIQESPEWLKNRLALYQIKSINNLSDILNFIWIKWAQHIHVVDLDEVSKQVNINNLHHLQTNRDIRQIHTGNHSDQLRNNKNIILQLSIPTSNDQSSSQLSHATHSLDVSISEFNHNHSMEAYLEAVILINELCQTKFPEKIVHISTHNHIRTPITFSYDKSNKILGPATSHTHQDSYKTINPNTVDKIFHQLNFITHSQITKCYLEVPLYRLKDIERDIDIIEEISRLYGFNYFSDQLPTSIQKGVQSTYKHRINQIRSICRSIGLHEVIHTSIGNHYETLIYNPLNIENSSLRSNLLSKLIQSSTYNLKHTKKSIEMFEIGRVFIANEKKYNEMVHLAGILGGNKYIRREWADQPQNISWFQAKGDVEELFERLDLNITWTSNQNEILTHSIFNISQNYFKTNRYAVLYDNNQNIIGLFGELNIQDTNIATVDSLYGFELTLESLLDIKASSSFTQVRPYTKYPSVIRDIKIDVPYNFTIDQIFKNINMINESIIESIDLFDVYQKHNQQNKSLGFRITYSKSNGTLTTQEVNEVEQKLKNICIPYT</sequence>
<dbReference type="InterPro" id="IPR036690">
    <property type="entry name" value="Fdx_antiC-bd_sf"/>
</dbReference>
<comment type="cofactor">
    <cofactor evidence="1">
        <name>Mg(2+)</name>
        <dbReference type="ChEBI" id="CHEBI:18420"/>
    </cofactor>
</comment>
<accession>A0A1G4NX95</accession>
<dbReference type="SUPFAM" id="SSF56037">
    <property type="entry name" value="PheT/TilS domain"/>
    <property type="match status" value="1"/>
</dbReference>
<dbReference type="SUPFAM" id="SSF55681">
    <property type="entry name" value="Class II aaRS and biotin synthetases"/>
    <property type="match status" value="1"/>
</dbReference>
<dbReference type="AlphaFoldDB" id="A0A1G4NX95"/>
<dbReference type="InterPro" id="IPR020825">
    <property type="entry name" value="Phe-tRNA_synthase-like_B3/B4"/>
</dbReference>
<dbReference type="RefSeq" id="YP_009314823.1">
    <property type="nucleotide sequence ID" value="NC_031663.1"/>
</dbReference>
<dbReference type="Gene3D" id="3.50.40.10">
    <property type="entry name" value="Phenylalanyl-trna Synthetase, Chain B, domain 3"/>
    <property type="match status" value="1"/>
</dbReference>
<evidence type="ECO:0000256" key="5">
    <source>
        <dbReference type="ARBA" id="ARBA00022741"/>
    </source>
</evidence>
<dbReference type="Gene3D" id="3.30.56.10">
    <property type="match status" value="2"/>
</dbReference>
<dbReference type="InterPro" id="IPR005146">
    <property type="entry name" value="B3/B4_tRNA-bd"/>
</dbReference>
<dbReference type="SMART" id="SM00873">
    <property type="entry name" value="B3_4"/>
    <property type="match status" value="1"/>
</dbReference>
<dbReference type="EMBL" id="LT622872">
    <property type="protein sequence ID" value="SCW23278.1"/>
    <property type="molecule type" value="Genomic_DNA"/>
</dbReference>
<dbReference type="InterPro" id="IPR045864">
    <property type="entry name" value="aa-tRNA-synth_II/BPL/LPL"/>
</dbReference>
<name>A0A1G4NX95_9FLOR</name>